<feature type="domain" description="Glycosyl hydrolases family 2 sugar binding" evidence="6">
    <location>
        <begin position="85"/>
        <end position="180"/>
    </location>
</feature>
<dbReference type="RefSeq" id="WP_123896780.1">
    <property type="nucleotide sequence ID" value="NZ_RPFJ01000005.1"/>
</dbReference>
<keyword evidence="2 9" id="KW-0378">Hydrolase</keyword>
<evidence type="ECO:0000256" key="3">
    <source>
        <dbReference type="ARBA" id="ARBA00023295"/>
    </source>
</evidence>
<dbReference type="InterPro" id="IPR017853">
    <property type="entry name" value="GH"/>
</dbReference>
<dbReference type="Pfam" id="PF02836">
    <property type="entry name" value="Glyco_hydro_2_C"/>
    <property type="match status" value="1"/>
</dbReference>
<dbReference type="Gene3D" id="2.60.40.10">
    <property type="entry name" value="Immunoglobulins"/>
    <property type="match status" value="3"/>
</dbReference>
<protein>
    <submittedName>
        <fullName evidence="9">Glycoside hydrolase family 2 protein</fullName>
    </submittedName>
</protein>
<dbReference type="InterPro" id="IPR036156">
    <property type="entry name" value="Beta-gal/glucu_dom_sf"/>
</dbReference>
<dbReference type="InterPro" id="IPR032311">
    <property type="entry name" value="DUF4982"/>
</dbReference>
<dbReference type="Pfam" id="PF00703">
    <property type="entry name" value="Glyco_hydro_2"/>
    <property type="match status" value="1"/>
</dbReference>
<dbReference type="PANTHER" id="PTHR42732">
    <property type="entry name" value="BETA-GALACTOSIDASE"/>
    <property type="match status" value="1"/>
</dbReference>
<evidence type="ECO:0000259" key="4">
    <source>
        <dbReference type="Pfam" id="PF00703"/>
    </source>
</evidence>
<evidence type="ECO:0000256" key="1">
    <source>
        <dbReference type="ARBA" id="ARBA00007401"/>
    </source>
</evidence>
<keyword evidence="3" id="KW-0326">Glycosidase</keyword>
<feature type="domain" description="Glycoside hydrolase family 2 immunoglobulin-like beta-sandwich" evidence="4">
    <location>
        <begin position="191"/>
        <end position="294"/>
    </location>
</feature>
<dbReference type="AlphaFoldDB" id="A0A3N4PHT5"/>
<evidence type="ECO:0000259" key="8">
    <source>
        <dbReference type="Pfam" id="PF18565"/>
    </source>
</evidence>
<dbReference type="InterPro" id="IPR006102">
    <property type="entry name" value="Ig-like_GH2"/>
</dbReference>
<dbReference type="SUPFAM" id="SSF51445">
    <property type="entry name" value="(Trans)glycosidases"/>
    <property type="match status" value="1"/>
</dbReference>
<proteinExistence type="inferred from homology"/>
<keyword evidence="10" id="KW-1185">Reference proteome</keyword>
<evidence type="ECO:0000259" key="5">
    <source>
        <dbReference type="Pfam" id="PF02836"/>
    </source>
</evidence>
<reference evidence="9 10" key="1">
    <citation type="submission" date="2018-11" db="EMBL/GenBank/DDBJ databases">
        <title>Aureibaculum marinum gen. nov., sp. nov., a member of the family Flavobacteriaceae isolated from the Bohai Sea.</title>
        <authorList>
            <person name="Ji X."/>
        </authorList>
    </citation>
    <scope>NUCLEOTIDE SEQUENCE [LARGE SCALE GENOMIC DNA]</scope>
    <source>
        <strain evidence="9 10">BH-SD17</strain>
    </source>
</reference>
<feature type="domain" description="Glycoside hydrolase family 2 catalytic" evidence="5">
    <location>
        <begin position="300"/>
        <end position="437"/>
    </location>
</feature>
<dbReference type="InterPro" id="IPR040605">
    <property type="entry name" value="Glyco_hydro2_dom5"/>
</dbReference>
<dbReference type="GO" id="GO:0005975">
    <property type="term" value="P:carbohydrate metabolic process"/>
    <property type="evidence" value="ECO:0007669"/>
    <property type="project" value="InterPro"/>
</dbReference>
<dbReference type="PRINTS" id="PR00132">
    <property type="entry name" value="GLHYDRLASE2"/>
</dbReference>
<dbReference type="Pfam" id="PF16355">
    <property type="entry name" value="DUF4982"/>
    <property type="match status" value="1"/>
</dbReference>
<dbReference type="Gene3D" id="3.20.20.80">
    <property type="entry name" value="Glycosidases"/>
    <property type="match status" value="1"/>
</dbReference>
<dbReference type="SUPFAM" id="SSF49785">
    <property type="entry name" value="Galactose-binding domain-like"/>
    <property type="match status" value="1"/>
</dbReference>
<dbReference type="InterPro" id="IPR008979">
    <property type="entry name" value="Galactose-bd-like_sf"/>
</dbReference>
<dbReference type="OrthoDB" id="9801077at2"/>
<organism evidence="9 10">
    <name type="scientific">Aureibaculum marinum</name>
    <dbReference type="NCBI Taxonomy" id="2487930"/>
    <lineage>
        <taxon>Bacteria</taxon>
        <taxon>Pseudomonadati</taxon>
        <taxon>Bacteroidota</taxon>
        <taxon>Flavobacteriia</taxon>
        <taxon>Flavobacteriales</taxon>
        <taxon>Flavobacteriaceae</taxon>
        <taxon>Aureibaculum</taxon>
    </lineage>
</organism>
<dbReference type="InterPro" id="IPR051913">
    <property type="entry name" value="GH2_Domain-Containing"/>
</dbReference>
<dbReference type="PANTHER" id="PTHR42732:SF1">
    <property type="entry name" value="BETA-MANNOSIDASE"/>
    <property type="match status" value="1"/>
</dbReference>
<dbReference type="GO" id="GO:0004553">
    <property type="term" value="F:hydrolase activity, hydrolyzing O-glycosyl compounds"/>
    <property type="evidence" value="ECO:0007669"/>
    <property type="project" value="InterPro"/>
</dbReference>
<accession>A0A3N4PHT5</accession>
<evidence type="ECO:0000256" key="2">
    <source>
        <dbReference type="ARBA" id="ARBA00022801"/>
    </source>
</evidence>
<dbReference type="InterPro" id="IPR006104">
    <property type="entry name" value="Glyco_hydro_2_N"/>
</dbReference>
<gene>
    <name evidence="9" type="ORF">EGM88_04490</name>
</gene>
<comment type="similarity">
    <text evidence="1">Belongs to the glycosyl hydrolase 2 family.</text>
</comment>
<feature type="domain" description="DUF4982" evidence="7">
    <location>
        <begin position="665"/>
        <end position="717"/>
    </location>
</feature>
<sequence length="841" mass="96412">MMKKLLILLTFVISTLNSCKKEILLNRETDFNFDWKFTLIEDTLSVFNTPLIDSNWKDIRLPHDWSVEASFDESLEGCTGYLPGGVAWYHKHFSTPINPKNQNAFILFDGVYNNAKFWINGHYLGENPYGYSPVYFDLTDKLNTNGEDNILSVYVDHSRYADSRWYTGSGIYRNVKLITTNKLHIPIWGTFVTTPEITKEVAKINIEITVKNDNSNSESYEIETNILDKSDSIVTSSKQKKEIKPDEEQIINLQAFVNKPTLWNVNTPYLYKAQTILKKAGKIIGLYETPFGIRSIKHSKKEGLLINGIPTLAKGVCLHHDAGIVGSAVPKEVWRRRLLLLKQGGVNAIRTSHNPFSKEFLDLCDELGFLVQAELFDEFDYPKDKRLNYHERKTDYITTGYTKKFHKWGKSDVTRTILRDRNHPSIFEWSIGNEIEWTYLNYRYVTGFWKDPEDSQNSGNYWGSSPIFSPDELKKRYNNSKKGEYILAETAKKINAWVKELDTTRKTTANLVIPQVSHISGYADAVDLVGYSYRNIDIPWANKHFPHKQITINECPGSWEDWKTVTDNPEVYSMYMWSGIAYLGEAHNQWPKKVFLGDMLNLAGFKNQGFNYFKSIWVDKPHVSIGTIPLKKSGFHINKDGKVKADSDGSYRWRNSNMHWNYIKGDSVLVEVNTNQKEVELFLNETSLGIKRLIDNKDHILRWFVPFTEGKLTAKTTNSSASAILETTTKPTQFSFESDKKELNADGYDVAHLVVQLKDNKNRDVKTFNKKVTFKIEGEAKLLGVDNGLPENVQKFQSNTIITGDGRCLLIIQSIRGKRGLIKVIASIDGFSNQEVQISIK</sequence>
<dbReference type="Pfam" id="PF18565">
    <property type="entry name" value="Glyco_hydro2_C5"/>
    <property type="match status" value="1"/>
</dbReference>
<feature type="domain" description="Glycoside hydrolase family 2" evidence="8">
    <location>
        <begin position="737"/>
        <end position="836"/>
    </location>
</feature>
<evidence type="ECO:0000313" key="9">
    <source>
        <dbReference type="EMBL" id="RPD99113.1"/>
    </source>
</evidence>
<evidence type="ECO:0000259" key="6">
    <source>
        <dbReference type="Pfam" id="PF02837"/>
    </source>
</evidence>
<dbReference type="Proteomes" id="UP000270856">
    <property type="component" value="Unassembled WGS sequence"/>
</dbReference>
<dbReference type="InterPro" id="IPR006101">
    <property type="entry name" value="Glyco_hydro_2"/>
</dbReference>
<dbReference type="EMBL" id="RPFJ01000005">
    <property type="protein sequence ID" value="RPD99113.1"/>
    <property type="molecule type" value="Genomic_DNA"/>
</dbReference>
<name>A0A3N4PHT5_9FLAO</name>
<evidence type="ECO:0000313" key="10">
    <source>
        <dbReference type="Proteomes" id="UP000270856"/>
    </source>
</evidence>
<dbReference type="Pfam" id="PF02837">
    <property type="entry name" value="Glyco_hydro_2_N"/>
    <property type="match status" value="1"/>
</dbReference>
<dbReference type="InterPro" id="IPR013783">
    <property type="entry name" value="Ig-like_fold"/>
</dbReference>
<dbReference type="Gene3D" id="2.60.120.260">
    <property type="entry name" value="Galactose-binding domain-like"/>
    <property type="match status" value="1"/>
</dbReference>
<dbReference type="InterPro" id="IPR006103">
    <property type="entry name" value="Glyco_hydro_2_cat"/>
</dbReference>
<dbReference type="SUPFAM" id="SSF49303">
    <property type="entry name" value="beta-Galactosidase/glucuronidase domain"/>
    <property type="match status" value="1"/>
</dbReference>
<comment type="caution">
    <text evidence="9">The sequence shown here is derived from an EMBL/GenBank/DDBJ whole genome shotgun (WGS) entry which is preliminary data.</text>
</comment>
<evidence type="ECO:0000259" key="7">
    <source>
        <dbReference type="Pfam" id="PF16355"/>
    </source>
</evidence>